<organism evidence="1 2">
    <name type="scientific">Haloechinothrix aidingensis</name>
    <dbReference type="NCBI Taxonomy" id="2752311"/>
    <lineage>
        <taxon>Bacteria</taxon>
        <taxon>Bacillati</taxon>
        <taxon>Actinomycetota</taxon>
        <taxon>Actinomycetes</taxon>
        <taxon>Pseudonocardiales</taxon>
        <taxon>Pseudonocardiaceae</taxon>
        <taxon>Haloechinothrix</taxon>
    </lineage>
</organism>
<evidence type="ECO:0000313" key="2">
    <source>
        <dbReference type="Proteomes" id="UP000582974"/>
    </source>
</evidence>
<evidence type="ECO:0000313" key="1">
    <source>
        <dbReference type="EMBL" id="MBA0126438.1"/>
    </source>
</evidence>
<proteinExistence type="predicted"/>
<keyword evidence="2" id="KW-1185">Reference proteome</keyword>
<dbReference type="EMBL" id="JACCKD010000004">
    <property type="protein sequence ID" value="MBA0126438.1"/>
    <property type="molecule type" value="Genomic_DNA"/>
</dbReference>
<reference evidence="1 2" key="1">
    <citation type="submission" date="2020-07" db="EMBL/GenBank/DDBJ databases">
        <title>Genome of Haloechinothrix sp.</title>
        <authorList>
            <person name="Tang S.-K."/>
            <person name="Yang L."/>
            <person name="Zhu W.-Y."/>
        </authorList>
    </citation>
    <scope>NUCLEOTIDE SEQUENCE [LARGE SCALE GENOMIC DNA]</scope>
    <source>
        <strain evidence="1 2">YIM 98757</strain>
    </source>
</reference>
<dbReference type="Proteomes" id="UP000582974">
    <property type="component" value="Unassembled WGS sequence"/>
</dbReference>
<gene>
    <name evidence="1" type="ORF">H0B56_12885</name>
</gene>
<protein>
    <submittedName>
        <fullName evidence="1">Uncharacterized protein</fullName>
    </submittedName>
</protein>
<comment type="caution">
    <text evidence="1">The sequence shown here is derived from an EMBL/GenBank/DDBJ whole genome shotgun (WGS) entry which is preliminary data.</text>
</comment>
<accession>A0A838AB47</accession>
<sequence>MQVTKFLALGVHVGFARDALPGDEFDALVDGDFAPLDTRARCGGPRQDTIEIRDQYTDR</sequence>
<name>A0A838AB47_9PSEU</name>
<dbReference type="RefSeq" id="WP_180893264.1">
    <property type="nucleotide sequence ID" value="NZ_JACCKD010000004.1"/>
</dbReference>
<dbReference type="AlphaFoldDB" id="A0A838AB47"/>